<reference evidence="3 4" key="1">
    <citation type="submission" date="2019-09" db="EMBL/GenBank/DDBJ databases">
        <title>Genome Sequences of Streptomyces kaniharaensis ATCC 21070.</title>
        <authorList>
            <person name="Zhu W."/>
            <person name="De Crecy-Lagard V."/>
            <person name="Richards N.G."/>
        </authorList>
    </citation>
    <scope>NUCLEOTIDE SEQUENCE [LARGE SCALE GENOMIC DNA]</scope>
    <source>
        <strain evidence="3 4">SF-557</strain>
    </source>
</reference>
<dbReference type="OrthoDB" id="3872091at2"/>
<name>A0A6N7L048_9ACTN</name>
<keyword evidence="1" id="KW-1133">Transmembrane helix</keyword>
<protein>
    <submittedName>
        <fullName evidence="3">Pilus assembly protein</fullName>
    </submittedName>
</protein>
<keyword evidence="1" id="KW-0472">Membrane</keyword>
<evidence type="ECO:0000313" key="4">
    <source>
        <dbReference type="Proteomes" id="UP000450000"/>
    </source>
</evidence>
<feature type="domain" description="TadE-like" evidence="2">
    <location>
        <begin position="23"/>
        <end position="65"/>
    </location>
</feature>
<evidence type="ECO:0000256" key="1">
    <source>
        <dbReference type="SAM" id="Phobius"/>
    </source>
</evidence>
<dbReference type="EMBL" id="WBOF01000001">
    <property type="protein sequence ID" value="MQS15183.1"/>
    <property type="molecule type" value="Genomic_DNA"/>
</dbReference>
<evidence type="ECO:0000313" key="3">
    <source>
        <dbReference type="EMBL" id="MQS15183.1"/>
    </source>
</evidence>
<comment type="caution">
    <text evidence="3">The sequence shown here is derived from an EMBL/GenBank/DDBJ whole genome shotgun (WGS) entry which is preliminary data.</text>
</comment>
<accession>A0A6N7L048</accession>
<dbReference type="InterPro" id="IPR012495">
    <property type="entry name" value="TadE-like_dom"/>
</dbReference>
<dbReference type="AlphaFoldDB" id="A0A6N7L048"/>
<dbReference type="Pfam" id="PF07811">
    <property type="entry name" value="TadE"/>
    <property type="match status" value="1"/>
</dbReference>
<feature type="transmembrane region" description="Helical" evidence="1">
    <location>
        <begin position="25"/>
        <end position="46"/>
    </location>
</feature>
<dbReference type="RefSeq" id="WP_153464575.1">
    <property type="nucleotide sequence ID" value="NZ_WBOF01000001.1"/>
</dbReference>
<keyword evidence="4" id="KW-1185">Reference proteome</keyword>
<sequence>MTGRGFRRGRGPAFRFRRRPDGGGVAVEAAIVAPYVVGLVLIAIAAGRLQTTSGTVEAAARSAARTASMGRSFDGMEEPARKTVERSLKQQGVYCRDLAVEVTPGELQLPGGAVATVRVRVVCEVGLGDLLGWLEGVPVTKTLAGEFTSVVDRYRGT</sequence>
<keyword evidence="1" id="KW-0812">Transmembrane</keyword>
<evidence type="ECO:0000259" key="2">
    <source>
        <dbReference type="Pfam" id="PF07811"/>
    </source>
</evidence>
<dbReference type="Proteomes" id="UP000450000">
    <property type="component" value="Unassembled WGS sequence"/>
</dbReference>
<proteinExistence type="predicted"/>
<organism evidence="3 4">
    <name type="scientific">Streptomyces kaniharaensis</name>
    <dbReference type="NCBI Taxonomy" id="212423"/>
    <lineage>
        <taxon>Bacteria</taxon>
        <taxon>Bacillati</taxon>
        <taxon>Actinomycetota</taxon>
        <taxon>Actinomycetes</taxon>
        <taxon>Kitasatosporales</taxon>
        <taxon>Streptomycetaceae</taxon>
        <taxon>Streptomyces</taxon>
    </lineage>
</organism>
<gene>
    <name evidence="3" type="ORF">F7Q99_23680</name>
</gene>